<evidence type="ECO:0000313" key="4">
    <source>
        <dbReference type="Proteomes" id="UP000601435"/>
    </source>
</evidence>
<feature type="domain" description="N-acetyltransferase" evidence="2">
    <location>
        <begin position="122"/>
        <end position="316"/>
    </location>
</feature>
<dbReference type="AlphaFoldDB" id="A0A812K4P2"/>
<dbReference type="CDD" id="cd04301">
    <property type="entry name" value="NAT_SF"/>
    <property type="match status" value="1"/>
</dbReference>
<dbReference type="PANTHER" id="PTHR10925">
    <property type="entry name" value="N-ACETYLTRANSFERASE 10"/>
    <property type="match status" value="1"/>
</dbReference>
<dbReference type="PROSITE" id="PS51186">
    <property type="entry name" value="GNAT"/>
    <property type="match status" value="1"/>
</dbReference>
<feature type="region of interest" description="Disordered" evidence="1">
    <location>
        <begin position="451"/>
        <end position="495"/>
    </location>
</feature>
<dbReference type="InterPro" id="IPR016181">
    <property type="entry name" value="Acyl_CoA_acyltransferase"/>
</dbReference>
<dbReference type="GO" id="GO:0051392">
    <property type="term" value="F:tRNA cytidine N4-acetyltransferase activity"/>
    <property type="evidence" value="ECO:0007669"/>
    <property type="project" value="TreeGrafter"/>
</dbReference>
<gene>
    <name evidence="3" type="primary">tmcA</name>
    <name evidence="3" type="ORF">SNEC2469_LOCUS2580</name>
</gene>
<dbReference type="SUPFAM" id="SSF55729">
    <property type="entry name" value="Acyl-CoA N-acyltransferases (Nat)"/>
    <property type="match status" value="1"/>
</dbReference>
<sequence length="570" mass="63008">MECPLQAETASASAPVVQDSAATEDVRMPASDKFLDDSTAQEVSSGHCEEGRASSKSGASASLRNGAAQLQVQDCASQAEADANEGAEAFLSEFANQAQPAPPAEVAGASSETVSFEHLQEDLSAEVNDRQLEQLFGLLRCSHYKTKPSDLRCFLETPNVRWYVLRHNSHVVGLGIVGIEEPILNARTAEAVYLRQMKVPPQLMAQTIASEAGFSEGVSYRFARVMRLCVHPAVQRRGLGSHLLRQMMQELREEDVDAVGAMFGLTPWLLQLWMREQTRLVWVAHGSDPSSGHHSATVLSAVSSRCDDLIDRLQARLALQLPDLLRDPLRELDANTLSGILAALPAPSPGQDAQDLADVRSYAWGSRNLSCCRYALVRASLDALRSSFRLSERHSRVLMDMLQGREVNESILRQAVRQLPWLTSDLAEEKTVNLVALRLLKYRPNRMSSVHKFSDEHTGKAALEGDDDGDDDDAGDDAGDGDDDDGHDGDDHGDDDHDGLGFHVVRHEQTDIMFFVFVLQLLNICVRYLPFGESTFLSEQILRNRPRLRQEGEFRRLGRAVRFEAQQPAD</sequence>
<dbReference type="Gene3D" id="3.40.630.30">
    <property type="match status" value="1"/>
</dbReference>
<evidence type="ECO:0000259" key="2">
    <source>
        <dbReference type="PROSITE" id="PS51186"/>
    </source>
</evidence>
<dbReference type="GO" id="GO:1990883">
    <property type="term" value="F:18S rRNA cytidine N-acetyltransferase activity"/>
    <property type="evidence" value="ECO:0007669"/>
    <property type="project" value="TreeGrafter"/>
</dbReference>
<reference evidence="3" key="1">
    <citation type="submission" date="2021-02" db="EMBL/GenBank/DDBJ databases">
        <authorList>
            <person name="Dougan E. K."/>
            <person name="Rhodes N."/>
            <person name="Thang M."/>
            <person name="Chan C."/>
        </authorList>
    </citation>
    <scope>NUCLEOTIDE SEQUENCE</scope>
</reference>
<dbReference type="PANTHER" id="PTHR10925:SF5">
    <property type="entry name" value="RNA CYTIDINE ACETYLTRANSFERASE"/>
    <property type="match status" value="1"/>
</dbReference>
<dbReference type="Pfam" id="PF13718">
    <property type="entry name" value="GNAT_acetyltr_2"/>
    <property type="match status" value="1"/>
</dbReference>
<feature type="compositionally biased region" description="Acidic residues" evidence="1">
    <location>
        <begin position="464"/>
        <end position="493"/>
    </location>
</feature>
<dbReference type="GO" id="GO:0002101">
    <property type="term" value="P:tRNA wobble cytosine modification"/>
    <property type="evidence" value="ECO:0007669"/>
    <property type="project" value="TreeGrafter"/>
</dbReference>
<dbReference type="GO" id="GO:1904812">
    <property type="term" value="P:rRNA acetylation involved in maturation of SSU-rRNA"/>
    <property type="evidence" value="ECO:0007669"/>
    <property type="project" value="TreeGrafter"/>
</dbReference>
<dbReference type="OrthoDB" id="424466at2759"/>
<comment type="caution">
    <text evidence="3">The sequence shown here is derived from an EMBL/GenBank/DDBJ whole genome shotgun (WGS) entry which is preliminary data.</text>
</comment>
<accession>A0A812K4P2</accession>
<dbReference type="Gene3D" id="1.20.120.890">
    <property type="entry name" value="tRNA(Met) cytidine acetyltransferase, tail domain"/>
    <property type="match status" value="1"/>
</dbReference>
<proteinExistence type="predicted"/>
<feature type="region of interest" description="Disordered" evidence="1">
    <location>
        <begin position="1"/>
        <end position="60"/>
    </location>
</feature>
<organism evidence="3 4">
    <name type="scientific">Symbiodinium necroappetens</name>
    <dbReference type="NCBI Taxonomy" id="1628268"/>
    <lineage>
        <taxon>Eukaryota</taxon>
        <taxon>Sar</taxon>
        <taxon>Alveolata</taxon>
        <taxon>Dinophyceae</taxon>
        <taxon>Suessiales</taxon>
        <taxon>Symbiodiniaceae</taxon>
        <taxon>Symbiodinium</taxon>
    </lineage>
</organism>
<evidence type="ECO:0000256" key="1">
    <source>
        <dbReference type="SAM" id="MobiDB-lite"/>
    </source>
</evidence>
<dbReference type="EMBL" id="CAJNJA010006907">
    <property type="protein sequence ID" value="CAE7217317.1"/>
    <property type="molecule type" value="Genomic_DNA"/>
</dbReference>
<dbReference type="Proteomes" id="UP000601435">
    <property type="component" value="Unassembled WGS sequence"/>
</dbReference>
<name>A0A812K4P2_9DINO</name>
<protein>
    <submittedName>
        <fullName evidence="3">TmcA protein</fullName>
    </submittedName>
</protein>
<dbReference type="InterPro" id="IPR032672">
    <property type="entry name" value="TmcA/NAT10/Kre33"/>
</dbReference>
<dbReference type="InterPro" id="IPR038321">
    <property type="entry name" value="TmcA_C_sf"/>
</dbReference>
<dbReference type="InterPro" id="IPR000182">
    <property type="entry name" value="GNAT_dom"/>
</dbReference>
<evidence type="ECO:0000313" key="3">
    <source>
        <dbReference type="EMBL" id="CAE7217317.1"/>
    </source>
</evidence>
<dbReference type="GO" id="GO:0000049">
    <property type="term" value="F:tRNA binding"/>
    <property type="evidence" value="ECO:0007669"/>
    <property type="project" value="TreeGrafter"/>
</dbReference>
<keyword evidence="4" id="KW-1185">Reference proteome</keyword>
<dbReference type="GO" id="GO:0051391">
    <property type="term" value="P:tRNA acetylation"/>
    <property type="evidence" value="ECO:0007669"/>
    <property type="project" value="TreeGrafter"/>
</dbReference>